<evidence type="ECO:0000313" key="4">
    <source>
        <dbReference type="Proteomes" id="UP000641646"/>
    </source>
</evidence>
<dbReference type="InterPro" id="IPR036365">
    <property type="entry name" value="PGBD-like_sf"/>
</dbReference>
<dbReference type="Gene3D" id="1.10.101.10">
    <property type="entry name" value="PGBD-like superfamily/PGBD"/>
    <property type="match status" value="1"/>
</dbReference>
<organism evidence="3 4">
    <name type="scientific">Aerosakkonema funiforme FACHB-1375</name>
    <dbReference type="NCBI Taxonomy" id="2949571"/>
    <lineage>
        <taxon>Bacteria</taxon>
        <taxon>Bacillati</taxon>
        <taxon>Cyanobacteriota</taxon>
        <taxon>Cyanophyceae</taxon>
        <taxon>Oscillatoriophycideae</taxon>
        <taxon>Aerosakkonematales</taxon>
        <taxon>Aerosakkonemataceae</taxon>
        <taxon>Aerosakkonema</taxon>
    </lineage>
</organism>
<evidence type="ECO:0000313" key="3">
    <source>
        <dbReference type="EMBL" id="MBD2183038.1"/>
    </source>
</evidence>
<dbReference type="InterPro" id="IPR036366">
    <property type="entry name" value="PGBDSf"/>
</dbReference>
<keyword evidence="1" id="KW-1133">Transmembrane helix</keyword>
<dbReference type="Pfam" id="PF01471">
    <property type="entry name" value="PG_binding_1"/>
    <property type="match status" value="1"/>
</dbReference>
<keyword evidence="1" id="KW-0472">Membrane</keyword>
<dbReference type="SUPFAM" id="SSF47090">
    <property type="entry name" value="PGBD-like"/>
    <property type="match status" value="1"/>
</dbReference>
<dbReference type="EMBL" id="JACJPW010000047">
    <property type="protein sequence ID" value="MBD2183038.1"/>
    <property type="molecule type" value="Genomic_DNA"/>
</dbReference>
<evidence type="ECO:0000259" key="2">
    <source>
        <dbReference type="Pfam" id="PF01471"/>
    </source>
</evidence>
<comment type="caution">
    <text evidence="3">The sequence shown here is derived from an EMBL/GenBank/DDBJ whole genome shotgun (WGS) entry which is preliminary data.</text>
</comment>
<reference evidence="3" key="1">
    <citation type="journal article" date="2015" name="ISME J.">
        <title>Draft Genome Sequence of Streptomyces incarnatus NRRL8089, which Produces the Nucleoside Antibiotic Sinefungin.</title>
        <authorList>
            <person name="Oshima K."/>
            <person name="Hattori M."/>
            <person name="Shimizu H."/>
            <person name="Fukuda K."/>
            <person name="Nemoto M."/>
            <person name="Inagaki K."/>
            <person name="Tamura T."/>
        </authorList>
    </citation>
    <scope>NUCLEOTIDE SEQUENCE</scope>
    <source>
        <strain evidence="3">FACHB-1375</strain>
    </source>
</reference>
<keyword evidence="1" id="KW-0812">Transmembrane</keyword>
<accession>A0A926ZH91</accession>
<keyword evidence="4" id="KW-1185">Reference proteome</keyword>
<sequence>MSSIQIYEFSREFDETEKDGKTVSGGYKNEVGPGTRDVPPKIKEAVKRGDFRILDSYEPQKGEFALIGREINDKYSVLAVATSLTEDGSRPGVCYRYFWLEKRQDEDIDGIGTLLIWWKKVGEPKFEFNWHKKNLDFYRANTYSRNDFYQKQSQYHSEVENTIDQINYSSYELKNNGKKISYEVWHCVALYFDKSSTFSISWAWNVKKLDKNQIFTMIYYADCKFEINKLQPRKPNPDPDPLDHINWETLKNCLSELAKNESSFNQTNLKIVIDYLKKYPIRSWNWSQINDQKILRQTTTPSGARYKALRAILRGEIIQDWLDWLRKSSNQTFQETSLTIQAALLRASCNENIAYNQLLSNMDEGMSQMLLKCTSENTLNSQYENIEWLLVKSNTVLSSDFVNYTWSSYLQRYARNLVSLLIAEDMPRSDNFYTKIRETLNQWAVQGKASGKYPLFPEYKKLALLFEKIQDFNLSALFYQLSEGDVPEDIYENVKVKIIRLRKRRKNVGIRLIWAAVIVAIALAGGISFEILFPKTNTVSVKNNSILARNFERDLDLWDNTGNSEAKQRLIQFLKDELPDILKDKNNPENDESRKNDSIAKTNTFIKNAFTPTVSLSQEPTKNNHIKSDSPSADDIKIIQQMLKSIKYTSNSVKLPFYSGDITGEFDEKTTEAINDFQRLKMQLKPKDITGTVGPGTWEKLQDLFRDEQVKPVKEFMIKSFEEGKNDDEIKVKINKLKSCKQDPKKAIDFISCLNSENKTPKTEK</sequence>
<gene>
    <name evidence="3" type="ORF">H6G03_18540</name>
</gene>
<dbReference type="InterPro" id="IPR002477">
    <property type="entry name" value="Peptidoglycan-bd-like"/>
</dbReference>
<feature type="domain" description="Peptidoglycan binding-like" evidence="2">
    <location>
        <begin position="633"/>
        <end position="701"/>
    </location>
</feature>
<feature type="transmembrane region" description="Helical" evidence="1">
    <location>
        <begin position="512"/>
        <end position="533"/>
    </location>
</feature>
<proteinExistence type="predicted"/>
<evidence type="ECO:0000256" key="1">
    <source>
        <dbReference type="SAM" id="Phobius"/>
    </source>
</evidence>
<dbReference type="RefSeq" id="WP_190466532.1">
    <property type="nucleotide sequence ID" value="NZ_JACJPW010000047.1"/>
</dbReference>
<dbReference type="Proteomes" id="UP000641646">
    <property type="component" value="Unassembled WGS sequence"/>
</dbReference>
<name>A0A926ZH91_9CYAN</name>
<dbReference type="AlphaFoldDB" id="A0A926ZH91"/>
<reference evidence="3" key="2">
    <citation type="submission" date="2020-08" db="EMBL/GenBank/DDBJ databases">
        <authorList>
            <person name="Chen M."/>
            <person name="Teng W."/>
            <person name="Zhao L."/>
            <person name="Hu C."/>
            <person name="Zhou Y."/>
            <person name="Han B."/>
            <person name="Song L."/>
            <person name="Shu W."/>
        </authorList>
    </citation>
    <scope>NUCLEOTIDE SEQUENCE</scope>
    <source>
        <strain evidence="3">FACHB-1375</strain>
    </source>
</reference>
<protein>
    <submittedName>
        <fullName evidence="3">Peptidoglycan-binding protein</fullName>
    </submittedName>
</protein>